<dbReference type="Pfam" id="PF00698">
    <property type="entry name" value="Acyl_transf_1"/>
    <property type="match status" value="1"/>
</dbReference>
<dbReference type="InterPro" id="IPR050858">
    <property type="entry name" value="Mal-CoA-ACP_Trans/PKS_FabD"/>
</dbReference>
<dbReference type="STRING" id="1802040.A3C28_03300"/>
<sequence>MLIEPHLTEIEPNPSLFAVAFPGQGAYKIDAAKILFNQNEVAKNLLGQASLIDELGTSFVDRVLKGDVDELTFHRQLQPFIVLTNIAMFEAARQRNKPLQEYTPSLYLGHSLGELCALVASGVLDLNDCLRIAKRREELMRSLEGVGMTWVPGFDVDSYPPIREASGAQITVINRQNSFFIGGTTDELTRAEELLDAEGAMPQRSDIPALSHHPRLEPVLDDYGNYLTQFTFQKPTASILMNAGSAITEDPGVIRELMVRQLVEPVNVPQMLEQIKGQGLSKLIEFGTADLWSSLVKKSGIQLRGFTNPTDLSISDLPTFL</sequence>
<dbReference type="AlphaFoldDB" id="A0A1F7HAW7"/>
<comment type="caution">
    <text evidence="2">The sequence shown here is derived from an EMBL/GenBank/DDBJ whole genome shotgun (WGS) entry which is preliminary data.</text>
</comment>
<dbReference type="PANTHER" id="PTHR42681:SF6">
    <property type="entry name" value="BLL0263 PROTEIN"/>
    <property type="match status" value="1"/>
</dbReference>
<dbReference type="Gene3D" id="3.30.70.250">
    <property type="entry name" value="Malonyl-CoA ACP transacylase, ACP-binding"/>
    <property type="match status" value="1"/>
</dbReference>
<reference evidence="2 3" key="1">
    <citation type="journal article" date="2016" name="Nat. Commun.">
        <title>Thousands of microbial genomes shed light on interconnected biogeochemical processes in an aquifer system.</title>
        <authorList>
            <person name="Anantharaman K."/>
            <person name="Brown C.T."/>
            <person name="Hug L.A."/>
            <person name="Sharon I."/>
            <person name="Castelle C.J."/>
            <person name="Probst A.J."/>
            <person name="Thomas B.C."/>
            <person name="Singh A."/>
            <person name="Wilkins M.J."/>
            <person name="Karaoz U."/>
            <person name="Brodie E.L."/>
            <person name="Williams K.H."/>
            <person name="Hubbard S.S."/>
            <person name="Banfield J.F."/>
        </authorList>
    </citation>
    <scope>NUCLEOTIDE SEQUENCE [LARGE SCALE GENOMIC DNA]</scope>
</reference>
<dbReference type="Proteomes" id="UP000178597">
    <property type="component" value="Unassembled WGS sequence"/>
</dbReference>
<accession>A0A1F7HAW7</accession>
<dbReference type="GO" id="GO:0004314">
    <property type="term" value="F:[acyl-carrier-protein] S-malonyltransferase activity"/>
    <property type="evidence" value="ECO:0007669"/>
    <property type="project" value="TreeGrafter"/>
</dbReference>
<feature type="domain" description="Malonyl-CoA:ACP transacylase (MAT)" evidence="1">
    <location>
        <begin position="20"/>
        <end position="299"/>
    </location>
</feature>
<dbReference type="SMART" id="SM00827">
    <property type="entry name" value="PKS_AT"/>
    <property type="match status" value="1"/>
</dbReference>
<dbReference type="SUPFAM" id="SSF52151">
    <property type="entry name" value="FabD/lysophospholipase-like"/>
    <property type="match status" value="1"/>
</dbReference>
<gene>
    <name evidence="2" type="ORF">A3C28_03300</name>
</gene>
<proteinExistence type="predicted"/>
<name>A0A1F7HAW7_9BACT</name>
<evidence type="ECO:0000313" key="2">
    <source>
        <dbReference type="EMBL" id="OGK28193.1"/>
    </source>
</evidence>
<evidence type="ECO:0000313" key="3">
    <source>
        <dbReference type="Proteomes" id="UP000178597"/>
    </source>
</evidence>
<dbReference type="PANTHER" id="PTHR42681">
    <property type="entry name" value="MALONYL-COA-ACYL CARRIER PROTEIN TRANSACYLASE, MITOCHONDRIAL"/>
    <property type="match status" value="1"/>
</dbReference>
<dbReference type="InterPro" id="IPR014043">
    <property type="entry name" value="Acyl_transferase_dom"/>
</dbReference>
<dbReference type="GO" id="GO:0006633">
    <property type="term" value="P:fatty acid biosynthetic process"/>
    <property type="evidence" value="ECO:0007669"/>
    <property type="project" value="TreeGrafter"/>
</dbReference>
<dbReference type="EMBL" id="MFZP01000008">
    <property type="protein sequence ID" value="OGK28193.1"/>
    <property type="molecule type" value="Genomic_DNA"/>
</dbReference>
<dbReference type="InterPro" id="IPR001227">
    <property type="entry name" value="Ac_transferase_dom_sf"/>
</dbReference>
<protein>
    <recommendedName>
        <fullName evidence="1">Malonyl-CoA:ACP transacylase (MAT) domain-containing protein</fullName>
    </recommendedName>
</protein>
<dbReference type="Gene3D" id="3.40.366.10">
    <property type="entry name" value="Malonyl-Coenzyme A Acyl Carrier Protein, domain 2"/>
    <property type="match status" value="1"/>
</dbReference>
<evidence type="ECO:0000259" key="1">
    <source>
        <dbReference type="SMART" id="SM00827"/>
    </source>
</evidence>
<dbReference type="GO" id="GO:0005829">
    <property type="term" value="C:cytosol"/>
    <property type="evidence" value="ECO:0007669"/>
    <property type="project" value="TreeGrafter"/>
</dbReference>
<organism evidence="2 3">
    <name type="scientific">Candidatus Roizmanbacteria bacterium RIFCSPHIGHO2_02_FULL_39_9</name>
    <dbReference type="NCBI Taxonomy" id="1802040"/>
    <lineage>
        <taxon>Bacteria</taxon>
        <taxon>Candidatus Roizmaniibacteriota</taxon>
    </lineage>
</organism>
<dbReference type="InterPro" id="IPR016035">
    <property type="entry name" value="Acyl_Trfase/lysoPLipase"/>
</dbReference>